<dbReference type="Proteomes" id="UP000614261">
    <property type="component" value="Unassembled WGS sequence"/>
</dbReference>
<gene>
    <name evidence="2" type="ORF">GCM10010833_15440</name>
</gene>
<evidence type="ECO:0000313" key="2">
    <source>
        <dbReference type="EMBL" id="GGB61377.1"/>
    </source>
</evidence>
<keyword evidence="3" id="KW-1185">Reference proteome</keyword>
<evidence type="ECO:0000313" key="3">
    <source>
        <dbReference type="Proteomes" id="UP000614261"/>
    </source>
</evidence>
<proteinExistence type="predicted"/>
<dbReference type="RefSeq" id="WP_229736877.1">
    <property type="nucleotide sequence ID" value="NZ_BMGD01000002.1"/>
</dbReference>
<evidence type="ECO:0008006" key="4">
    <source>
        <dbReference type="Google" id="ProtNLM"/>
    </source>
</evidence>
<dbReference type="EMBL" id="BMGD01000002">
    <property type="protein sequence ID" value="GGB61377.1"/>
    <property type="molecule type" value="Genomic_DNA"/>
</dbReference>
<comment type="caution">
    <text evidence="2">The sequence shown here is derived from an EMBL/GenBank/DDBJ whole genome shotgun (WGS) entry which is preliminary data.</text>
</comment>
<protein>
    <recommendedName>
        <fullName evidence="4">Ribbon-helix-helix protein CopG domain-containing protein</fullName>
    </recommendedName>
</protein>
<sequence length="116" mass="12507">MKNVTIALDDETHRLARIRAAELGTSLSAMVKAYLQGVAAGDAPAGPPPAGVREMPQTFMPAPSLPPASDFVPLKKPRQPGALRGKIRMSEDFDETPQWLIDAMEGKDDGELWPAK</sequence>
<accession>A0ABQ1J992</accession>
<evidence type="ECO:0000256" key="1">
    <source>
        <dbReference type="SAM" id="MobiDB-lite"/>
    </source>
</evidence>
<reference evidence="3" key="1">
    <citation type="journal article" date="2019" name="Int. J. Syst. Evol. Microbiol.">
        <title>The Global Catalogue of Microorganisms (GCM) 10K type strain sequencing project: providing services to taxonomists for standard genome sequencing and annotation.</title>
        <authorList>
            <consortium name="The Broad Institute Genomics Platform"/>
            <consortium name="The Broad Institute Genome Sequencing Center for Infectious Disease"/>
            <person name="Wu L."/>
            <person name="Ma J."/>
        </authorList>
    </citation>
    <scope>NUCLEOTIDE SEQUENCE [LARGE SCALE GENOMIC DNA]</scope>
    <source>
        <strain evidence="3">CGMCC 1.12851</strain>
    </source>
</reference>
<organism evidence="2 3">
    <name type="scientific">Blastomonas aquatica</name>
    <dbReference type="NCBI Taxonomy" id="1510276"/>
    <lineage>
        <taxon>Bacteria</taxon>
        <taxon>Pseudomonadati</taxon>
        <taxon>Pseudomonadota</taxon>
        <taxon>Alphaproteobacteria</taxon>
        <taxon>Sphingomonadales</taxon>
        <taxon>Sphingomonadaceae</taxon>
        <taxon>Blastomonas</taxon>
    </lineage>
</organism>
<name>A0ABQ1J992_9SPHN</name>
<feature type="region of interest" description="Disordered" evidence="1">
    <location>
        <begin position="44"/>
        <end position="89"/>
    </location>
</feature>